<reference evidence="1" key="1">
    <citation type="submission" date="2024-03" db="EMBL/GenBank/DDBJ databases">
        <title>Whole genome sequecning of epiphytes from Marcgravia umbellata leaves.</title>
        <authorList>
            <person name="Kumar G."/>
            <person name="Savka M.A."/>
        </authorList>
    </citation>
    <scope>NUCLEOTIDE SEQUENCE</scope>
    <source>
        <strain evidence="1">RIT_BL5</strain>
    </source>
</reference>
<protein>
    <submittedName>
        <fullName evidence="1">Uncharacterized protein</fullName>
    </submittedName>
</protein>
<comment type="caution">
    <text evidence="1">The sequence shown here is derived from an EMBL/GenBank/DDBJ whole genome shotgun (WGS) entry which is preliminary data.</text>
</comment>
<accession>A0ACC6P8I8</accession>
<proteinExistence type="predicted"/>
<keyword evidence="2" id="KW-1185">Reference proteome</keyword>
<organism evidence="1 2">
    <name type="scientific">Saccharibacillus sacchari</name>
    <dbReference type="NCBI Taxonomy" id="456493"/>
    <lineage>
        <taxon>Bacteria</taxon>
        <taxon>Bacillati</taxon>
        <taxon>Bacillota</taxon>
        <taxon>Bacilli</taxon>
        <taxon>Bacillales</taxon>
        <taxon>Paenibacillaceae</taxon>
        <taxon>Saccharibacillus</taxon>
    </lineage>
</organism>
<name>A0ACC6P8I8_9BACL</name>
<dbReference type="Proteomes" id="UP001380953">
    <property type="component" value="Unassembled WGS sequence"/>
</dbReference>
<sequence>MTAVSAIGMLYEDQISALLTSPNGHAERAELLRLLNPLHASAVLRKEKAAISQAIAAFALLLT</sequence>
<evidence type="ECO:0000313" key="2">
    <source>
        <dbReference type="Proteomes" id="UP001380953"/>
    </source>
</evidence>
<dbReference type="EMBL" id="JBBKAR010000016">
    <property type="protein sequence ID" value="MEJ8303231.1"/>
    <property type="molecule type" value="Genomic_DNA"/>
</dbReference>
<gene>
    <name evidence="1" type="ORF">WKI47_04795</name>
</gene>
<evidence type="ECO:0000313" key="1">
    <source>
        <dbReference type="EMBL" id="MEJ8303231.1"/>
    </source>
</evidence>